<evidence type="ECO:0000313" key="1">
    <source>
        <dbReference type="EMBL" id="AEG59673.1"/>
    </source>
</evidence>
<reference evidence="1 2" key="2">
    <citation type="journal article" date="2012" name="Stand. Genomic Sci.">
        <title>Complete genome sequence of the sulfate-reducing firmicute Desulfotomaculum ruminis type strain (DL(T)).</title>
        <authorList>
            <person name="Spring S."/>
            <person name="Visser M."/>
            <person name="Lu M."/>
            <person name="Copeland A."/>
            <person name="Lapidus A."/>
            <person name="Lucas S."/>
            <person name="Cheng J.F."/>
            <person name="Han C."/>
            <person name="Tapia R."/>
            <person name="Goodwin L.A."/>
            <person name="Pitluck S."/>
            <person name="Ivanova N."/>
            <person name="Land M."/>
            <person name="Hauser L."/>
            <person name="Larimer F."/>
            <person name="Rohde M."/>
            <person name="Goker M."/>
            <person name="Detter J.C."/>
            <person name="Kyrpides N.C."/>
            <person name="Woyke T."/>
            <person name="Schaap P.J."/>
            <person name="Plugge C.M."/>
            <person name="Muyzer G."/>
            <person name="Kuever J."/>
            <person name="Pereira I.A."/>
            <person name="Parshina S.N."/>
            <person name="Bernier-Latmani R."/>
            <person name="Stams A.J."/>
            <person name="Klenk H.P."/>
        </authorList>
    </citation>
    <scope>NUCLEOTIDE SEQUENCE [LARGE SCALE GENOMIC DNA]</scope>
    <source>
        <strain evidence="2">ATCC 23193 / DSM 2154 / NCIB 8452 / DL</strain>
    </source>
</reference>
<proteinExistence type="predicted"/>
<evidence type="ECO:0000313" key="2">
    <source>
        <dbReference type="Proteomes" id="UP000009234"/>
    </source>
</evidence>
<name>F6DQ95_DESRL</name>
<protein>
    <submittedName>
        <fullName evidence="1">Uncharacterized protein</fullName>
    </submittedName>
</protein>
<reference evidence="2" key="1">
    <citation type="submission" date="2011-05" db="EMBL/GenBank/DDBJ databases">
        <title>Complete sequence of Desulfotomaculum ruminis DSM 2154.</title>
        <authorList>
            <person name="Lucas S."/>
            <person name="Copeland A."/>
            <person name="Lapidus A."/>
            <person name="Cheng J.-F."/>
            <person name="Goodwin L."/>
            <person name="Pitluck S."/>
            <person name="Lu M."/>
            <person name="Detter J.C."/>
            <person name="Han C."/>
            <person name="Tapia R."/>
            <person name="Land M."/>
            <person name="Hauser L."/>
            <person name="Kyrpides N."/>
            <person name="Ivanova N."/>
            <person name="Mikhailova N."/>
            <person name="Pagani I."/>
            <person name="Stams A.J.M."/>
            <person name="Plugge C.M."/>
            <person name="Muyzer G."/>
            <person name="Kuever J."/>
            <person name="Parshina S.N."/>
            <person name="Ivanova A.E."/>
            <person name="Nazina T.N."/>
            <person name="Brambilla E."/>
            <person name="Spring S."/>
            <person name="Klenk H.-P."/>
            <person name="Woyke T."/>
        </authorList>
    </citation>
    <scope>NUCLEOTIDE SEQUENCE [LARGE SCALE GENOMIC DNA]</scope>
    <source>
        <strain evidence="2">ATCC 23193 / DSM 2154 / NCIB 8452 / DL</strain>
    </source>
</reference>
<dbReference type="EMBL" id="CP002780">
    <property type="protein sequence ID" value="AEG59673.1"/>
    <property type="molecule type" value="Genomic_DNA"/>
</dbReference>
<dbReference type="HOGENOM" id="CLU_3098188_0_0_9"/>
<sequence length="51" mass="6182">MKKYFSQKLIIILKEIKYNKKSEIKNLKVENAKLMRLIVDQALDIQALRRY</sequence>
<organism evidence="1 2">
    <name type="scientific">Desulforamulus ruminis (strain ATCC 23193 / DSM 2154 / NCIMB 8452 / DL)</name>
    <name type="common">Desulfotomaculum ruminis</name>
    <dbReference type="NCBI Taxonomy" id="696281"/>
    <lineage>
        <taxon>Bacteria</taxon>
        <taxon>Bacillati</taxon>
        <taxon>Bacillota</taxon>
        <taxon>Clostridia</taxon>
        <taxon>Eubacteriales</taxon>
        <taxon>Peptococcaceae</taxon>
        <taxon>Desulforamulus</taxon>
    </lineage>
</organism>
<accession>F6DQ95</accession>
<dbReference type="KEGG" id="dru:Desru_1401"/>
<keyword evidence="2" id="KW-1185">Reference proteome</keyword>
<dbReference type="AlphaFoldDB" id="F6DQ95"/>
<gene>
    <name evidence="1" type="ordered locus">Desru_1401</name>
</gene>
<dbReference type="RefSeq" id="WP_013841444.1">
    <property type="nucleotide sequence ID" value="NC_015589.1"/>
</dbReference>
<dbReference type="Proteomes" id="UP000009234">
    <property type="component" value="Chromosome"/>
</dbReference>